<dbReference type="Proteomes" id="UP000632740">
    <property type="component" value="Unassembled WGS sequence"/>
</dbReference>
<accession>A0A919U0K8</accession>
<dbReference type="RefSeq" id="WP_203758005.1">
    <property type="nucleotide sequence ID" value="NZ_BONK01000015.1"/>
</dbReference>
<dbReference type="AlphaFoldDB" id="A0A919U0K8"/>
<gene>
    <name evidence="3" type="ORF">Cch01nite_37090</name>
</gene>
<evidence type="ECO:0000313" key="4">
    <source>
        <dbReference type="Proteomes" id="UP000632740"/>
    </source>
</evidence>
<evidence type="ECO:0000313" key="3">
    <source>
        <dbReference type="EMBL" id="GIG22985.1"/>
    </source>
</evidence>
<feature type="coiled-coil region" evidence="1">
    <location>
        <begin position="347"/>
        <end position="374"/>
    </location>
</feature>
<reference evidence="3" key="1">
    <citation type="submission" date="2021-01" db="EMBL/GenBank/DDBJ databases">
        <title>Whole genome shotgun sequence of Cellulomonas chitinilytica NBRC 110799.</title>
        <authorList>
            <person name="Komaki H."/>
            <person name="Tamura T."/>
        </authorList>
    </citation>
    <scope>NUCLEOTIDE SEQUENCE</scope>
    <source>
        <strain evidence="3">NBRC 110799</strain>
    </source>
</reference>
<dbReference type="EMBL" id="BONK01000015">
    <property type="protein sequence ID" value="GIG22985.1"/>
    <property type="molecule type" value="Genomic_DNA"/>
</dbReference>
<name>A0A919U0K8_9CELL</name>
<keyword evidence="1" id="KW-0175">Coiled coil</keyword>
<protein>
    <submittedName>
        <fullName evidence="3">Uncharacterized protein</fullName>
    </submittedName>
</protein>
<sequence>MRAHRSDTSRTTGDSGRPVRAPRRRNVAGTIRRHPTDPEAVLDLQRTAGNKVTRRFLAAHAGASAAPVVQRAPYGLEKQPVQDKYVDQAVKLRKTQPDMALKEFVDTLMAPIAAELKASGVPFFAWTFVTGDGALGEFNSKTWLVEVNVSKFSKRPGVTPTLVKHLTDDEVTEVVGTLYHESRHTDQDLLVIRSLLDQKKSPAQIVATTTIRKDVVDAIKATRFTTKLDPAQVAHAGRMFDVMYGAHREFLTFLMAHADAYEALGKLAETGSTLSPAAPHIPTFARWQPAVVQPKIKKLAAIKKPTQVEKDLLAGYRAVDKGLTALLGDWKTAAKKSPTPDEVDNVRVSAEDTRKAMQAVYENLESEADAFRVEGLVKTAFGTKLAKP</sequence>
<evidence type="ECO:0000256" key="1">
    <source>
        <dbReference type="SAM" id="Coils"/>
    </source>
</evidence>
<feature type="region of interest" description="Disordered" evidence="2">
    <location>
        <begin position="1"/>
        <end position="29"/>
    </location>
</feature>
<organism evidence="3 4">
    <name type="scientific">Cellulomonas chitinilytica</name>
    <dbReference type="NCBI Taxonomy" id="398759"/>
    <lineage>
        <taxon>Bacteria</taxon>
        <taxon>Bacillati</taxon>
        <taxon>Actinomycetota</taxon>
        <taxon>Actinomycetes</taxon>
        <taxon>Micrococcales</taxon>
        <taxon>Cellulomonadaceae</taxon>
        <taxon>Cellulomonas</taxon>
    </lineage>
</organism>
<proteinExistence type="predicted"/>
<comment type="caution">
    <text evidence="3">The sequence shown here is derived from an EMBL/GenBank/DDBJ whole genome shotgun (WGS) entry which is preliminary data.</text>
</comment>
<keyword evidence="4" id="KW-1185">Reference proteome</keyword>
<evidence type="ECO:0000256" key="2">
    <source>
        <dbReference type="SAM" id="MobiDB-lite"/>
    </source>
</evidence>